<organism evidence="6 7">
    <name type="scientific">Elasticomyces elasticus</name>
    <dbReference type="NCBI Taxonomy" id="574655"/>
    <lineage>
        <taxon>Eukaryota</taxon>
        <taxon>Fungi</taxon>
        <taxon>Dikarya</taxon>
        <taxon>Ascomycota</taxon>
        <taxon>Pezizomycotina</taxon>
        <taxon>Dothideomycetes</taxon>
        <taxon>Dothideomycetidae</taxon>
        <taxon>Mycosphaerellales</taxon>
        <taxon>Teratosphaeriaceae</taxon>
        <taxon>Elasticomyces</taxon>
    </lineage>
</organism>
<dbReference type="Proteomes" id="UP001310594">
    <property type="component" value="Unassembled WGS sequence"/>
</dbReference>
<proteinExistence type="predicted"/>
<feature type="region of interest" description="Disordered" evidence="4">
    <location>
        <begin position="1367"/>
        <end position="1439"/>
    </location>
</feature>
<comment type="caution">
    <text evidence="6">The sequence shown here is derived from an EMBL/GenBank/DDBJ whole genome shotgun (WGS) entry which is preliminary data.</text>
</comment>
<dbReference type="EMBL" id="JAVRQU010000003">
    <property type="protein sequence ID" value="KAK5705061.1"/>
    <property type="molecule type" value="Genomic_DNA"/>
</dbReference>
<evidence type="ECO:0000256" key="1">
    <source>
        <dbReference type="ARBA" id="ARBA00004245"/>
    </source>
</evidence>
<feature type="region of interest" description="Disordered" evidence="4">
    <location>
        <begin position="377"/>
        <end position="413"/>
    </location>
</feature>
<feature type="compositionally biased region" description="Basic and acidic residues" evidence="4">
    <location>
        <begin position="747"/>
        <end position="760"/>
    </location>
</feature>
<feature type="region of interest" description="Disordered" evidence="4">
    <location>
        <begin position="1323"/>
        <end position="1345"/>
    </location>
</feature>
<feature type="compositionally biased region" description="Low complexity" evidence="4">
    <location>
        <begin position="676"/>
        <end position="687"/>
    </location>
</feature>
<keyword evidence="3" id="KW-0206">Cytoskeleton</keyword>
<feature type="compositionally biased region" description="Polar residues" evidence="4">
    <location>
        <begin position="769"/>
        <end position="778"/>
    </location>
</feature>
<feature type="compositionally biased region" description="Low complexity" evidence="4">
    <location>
        <begin position="21"/>
        <end position="31"/>
    </location>
</feature>
<feature type="compositionally biased region" description="Basic and acidic residues" evidence="4">
    <location>
        <begin position="927"/>
        <end position="936"/>
    </location>
</feature>
<feature type="compositionally biased region" description="Basic and acidic residues" evidence="4">
    <location>
        <begin position="377"/>
        <end position="399"/>
    </location>
</feature>
<dbReference type="PROSITE" id="PS51460">
    <property type="entry name" value="GAR"/>
    <property type="match status" value="1"/>
</dbReference>
<feature type="region of interest" description="Disordered" evidence="4">
    <location>
        <begin position="852"/>
        <end position="990"/>
    </location>
</feature>
<feature type="domain" description="GAR" evidence="5">
    <location>
        <begin position="1206"/>
        <end position="1308"/>
    </location>
</feature>
<feature type="region of interest" description="Disordered" evidence="4">
    <location>
        <begin position="469"/>
        <end position="494"/>
    </location>
</feature>
<reference evidence="6" key="1">
    <citation type="submission" date="2023-08" db="EMBL/GenBank/DDBJ databases">
        <title>Black Yeasts Isolated from many extreme environments.</title>
        <authorList>
            <person name="Coleine C."/>
            <person name="Stajich J.E."/>
            <person name="Selbmann L."/>
        </authorList>
    </citation>
    <scope>NUCLEOTIDE SEQUENCE</scope>
    <source>
        <strain evidence="6">CCFEE 5810</strain>
    </source>
</reference>
<evidence type="ECO:0000256" key="3">
    <source>
        <dbReference type="ARBA" id="ARBA00023212"/>
    </source>
</evidence>
<name>A0AAN7VVZ3_9PEZI</name>
<dbReference type="GO" id="GO:0005856">
    <property type="term" value="C:cytoskeleton"/>
    <property type="evidence" value="ECO:0007669"/>
    <property type="project" value="UniProtKB-SubCell"/>
</dbReference>
<feature type="region of interest" description="Disordered" evidence="4">
    <location>
        <begin position="1076"/>
        <end position="1179"/>
    </location>
</feature>
<accession>A0AAN7VVZ3</accession>
<evidence type="ECO:0000256" key="4">
    <source>
        <dbReference type="SAM" id="MobiDB-lite"/>
    </source>
</evidence>
<sequence length="1507" mass="163242">MNPTINPPLLVAATSRRTLHSRSPSRSPVRQQHPRDFDPLLRDLSPTTTLRAFSNDSSNKHDSAQSALAHSFETASTSERALGVKAAQTCLDLRSWTRELEGWEWSGTFDVPEPARKKMRMSGMSMLSVRTAALDEDDENEYWGSLPGKVVHEYEQRADEIGRELEALDVEELKTFVLSAHRQAGDGGRMNVDDSIGVIGARTDLRRLDDFTALITATILQALPYLSSLNQLLDLWTIRLSVLRQIPSYLRDLSQARTDLDHGWAAIAVSPSSGSNPSSANFTRDNMHEMQGIISQQVNSLGRRLDGFLDDLEGREETVPETWIEEFETLEAAYGDWVVQAERKVLENEWRIMRENEEREAERAKAEQALAAPQFVEGRERAVSDSSFNHENHGRDRDSLVIPSSRPTSGIFDMPAEQQMDDMLLPRGHEQPREDSQTLPEGDLAQVQHPQANKGVMYVGSTIQPQLESSDRALSASSSTYKLEQVESPMSRHARHMPIIIDYSKPEEVHPSQPSAAPSEGAPKTLKENADPNAPPTPPTTGVAKKRAAFLTTDVEKAESLQRQVKSPVRSFEHASNAFTRLFKKDKEKTPEHQTTRSNSRRSTISQGSAGSKRDSSGKRNSGASALDNVIWGGRKSVTGGGSPADSGKHTGSPIPNANVNQQDIAPADPREAYSRSRSASHRSSASKLTAAGLGGALIDAVPISLPRQKSFQKDYMDMPGGFRSRSSSDVSRRASQRSSATPGGRLDYDGLERRLERLPEVAAPVETYQPTRRSSSPFRAPAGSTKAEYPADWPLASPPGTVAGSPVKEISDPLVPEAGTQHDGSPEIHSPRAAITTDAFDRIFVESLPVTPNPAPEFEGNPLVKSPPPSARSRPASALGMLVSRRESTRSQVPTLDESMLGPEEDRWSPQAKDQTSRTATPLSNKGKEAARNIDETSYFPGQPSPEPAAMSRASSSATAKAKPSASTPSSPMPLKLQIPASGTPPVDDEVQMVDAKPVLLHRASTTSIESHPRSALRSIELPRHMRHMSGGSIASIPETPIDPVPTIESAVSSAGDKRSTPSSPRAMNWKGLVVFPTPPTHGVGRRASVPNENPNGLDSPVSPISRQHSPGKAEFTGTPLEKRMPDSPVSEAEDSPAPLNAAMGKRQGKARNADKSPVTSPRPKTATPKKLKPGEDNFDRHVSEVLDRLPSQAIKFRARPGTVTPNHQRTAEPRNYSGPRPNGIGRVASRFSDMSDGLTLAPAESSPKKSSTAVDDVKLYHLRQAGREEPIKLFVRLVGESERVMVRVGGGWQDLAEYLRQYAEHHGSRTVSGGGIELQTAEHASSRKVSGQMTAGAADTKGKALPVSPVSAALPVPVRPGSRAADMNWFKLDDSSPPGDGEEAPLQTPPPTSAAEFTTPKSTSTKGASRPTTADSLGRPGSRHSLASRGVNGKRAVDLPEQKARWVEGMLEKAKVASAEKKVDKDDKAKYFGELGKAGATRRMIFRQSSTANVATGSTDSEDLK</sequence>
<feature type="region of interest" description="Disordered" evidence="4">
    <location>
        <begin position="1203"/>
        <end position="1224"/>
    </location>
</feature>
<feature type="region of interest" description="Disordered" evidence="4">
    <location>
        <begin position="712"/>
        <end position="833"/>
    </location>
</feature>
<evidence type="ECO:0000313" key="6">
    <source>
        <dbReference type="EMBL" id="KAK5705061.1"/>
    </source>
</evidence>
<dbReference type="InterPro" id="IPR003108">
    <property type="entry name" value="GAR_dom"/>
</dbReference>
<dbReference type="InterPro" id="IPR036534">
    <property type="entry name" value="GAR_dom_sf"/>
</dbReference>
<feature type="region of interest" description="Disordered" evidence="4">
    <location>
        <begin position="507"/>
        <end position="688"/>
    </location>
</feature>
<gene>
    <name evidence="6" type="ORF">LTR97_002175</name>
</gene>
<evidence type="ECO:0000313" key="7">
    <source>
        <dbReference type="Proteomes" id="UP001310594"/>
    </source>
</evidence>
<evidence type="ECO:0000259" key="5">
    <source>
        <dbReference type="PROSITE" id="PS51460"/>
    </source>
</evidence>
<feature type="compositionally biased region" description="Low complexity" evidence="4">
    <location>
        <begin position="949"/>
        <end position="975"/>
    </location>
</feature>
<protein>
    <recommendedName>
        <fullName evidence="5">GAR domain-containing protein</fullName>
    </recommendedName>
</protein>
<dbReference type="Gene3D" id="3.30.920.20">
    <property type="entry name" value="Gas2-like domain"/>
    <property type="match status" value="1"/>
</dbReference>
<evidence type="ECO:0000256" key="2">
    <source>
        <dbReference type="ARBA" id="ARBA00022490"/>
    </source>
</evidence>
<feature type="compositionally biased region" description="Polar residues" evidence="4">
    <location>
        <begin position="1092"/>
        <end position="1110"/>
    </location>
</feature>
<dbReference type="Pfam" id="PF02187">
    <property type="entry name" value="GAS2"/>
    <property type="match status" value="1"/>
</dbReference>
<feature type="compositionally biased region" description="Polar residues" evidence="4">
    <location>
        <begin position="654"/>
        <end position="664"/>
    </location>
</feature>
<keyword evidence="2" id="KW-0963">Cytoplasm</keyword>
<dbReference type="GO" id="GO:0008017">
    <property type="term" value="F:microtubule binding"/>
    <property type="evidence" value="ECO:0007669"/>
    <property type="project" value="InterPro"/>
</dbReference>
<dbReference type="SUPFAM" id="SSF143575">
    <property type="entry name" value="GAS2 domain-like"/>
    <property type="match status" value="1"/>
</dbReference>
<feature type="region of interest" description="Disordered" evidence="4">
    <location>
        <begin position="16"/>
        <end position="44"/>
    </location>
</feature>
<comment type="subcellular location">
    <subcellularLocation>
        <location evidence="1">Cytoplasm</location>
        <location evidence="1">Cytoskeleton</location>
    </subcellularLocation>
</comment>
<feature type="compositionally biased region" description="Basic and acidic residues" evidence="4">
    <location>
        <begin position="583"/>
        <end position="595"/>
    </location>
</feature>
<feature type="compositionally biased region" description="Polar residues" evidence="4">
    <location>
        <begin position="913"/>
        <end position="925"/>
    </location>
</feature>
<feature type="compositionally biased region" description="Polar residues" evidence="4">
    <location>
        <begin position="1397"/>
        <end position="1417"/>
    </location>
</feature>